<keyword evidence="2" id="KW-1185">Reference proteome</keyword>
<name>A0ABQ6I1C5_9MICO</name>
<accession>A0ABQ6I1C5</accession>
<organism evidence="1 2">
    <name type="scientific">Luteimicrobium album</name>
    <dbReference type="NCBI Taxonomy" id="1054550"/>
    <lineage>
        <taxon>Bacteria</taxon>
        <taxon>Bacillati</taxon>
        <taxon>Actinomycetota</taxon>
        <taxon>Actinomycetes</taxon>
        <taxon>Micrococcales</taxon>
        <taxon>Luteimicrobium</taxon>
    </lineage>
</organism>
<evidence type="ECO:0000313" key="1">
    <source>
        <dbReference type="EMBL" id="GMA24470.1"/>
    </source>
</evidence>
<dbReference type="Proteomes" id="UP001157091">
    <property type="component" value="Unassembled WGS sequence"/>
</dbReference>
<dbReference type="Gene3D" id="3.40.50.360">
    <property type="match status" value="1"/>
</dbReference>
<gene>
    <name evidence="1" type="ORF">GCM10025864_22290</name>
</gene>
<proteinExistence type="predicted"/>
<dbReference type="InterPro" id="IPR029039">
    <property type="entry name" value="Flavoprotein-like_sf"/>
</dbReference>
<comment type="caution">
    <text evidence="1">The sequence shown here is derived from an EMBL/GenBank/DDBJ whole genome shotgun (WGS) entry which is preliminary data.</text>
</comment>
<dbReference type="EMBL" id="BSUK01000001">
    <property type="protein sequence ID" value="GMA24470.1"/>
    <property type="molecule type" value="Genomic_DNA"/>
</dbReference>
<evidence type="ECO:0000313" key="2">
    <source>
        <dbReference type="Proteomes" id="UP001157091"/>
    </source>
</evidence>
<protein>
    <submittedName>
        <fullName evidence="1">Uncharacterized protein</fullName>
    </submittedName>
</protein>
<reference evidence="2" key="1">
    <citation type="journal article" date="2019" name="Int. J. Syst. Evol. Microbiol.">
        <title>The Global Catalogue of Microorganisms (GCM) 10K type strain sequencing project: providing services to taxonomists for standard genome sequencing and annotation.</title>
        <authorList>
            <consortium name="The Broad Institute Genomics Platform"/>
            <consortium name="The Broad Institute Genome Sequencing Center for Infectious Disease"/>
            <person name="Wu L."/>
            <person name="Ma J."/>
        </authorList>
    </citation>
    <scope>NUCLEOTIDE SEQUENCE [LARGE SCALE GENOMIC DNA]</scope>
    <source>
        <strain evidence="2">NBRC 106348</strain>
    </source>
</reference>
<sequence length="66" mass="7000">MSGNPAHALAGEVHLRPLLVELGAVVPTRALTVTEGELADLDSVLERWLADAAPALRTTVRTEATR</sequence>